<dbReference type="Proteomes" id="UP000030012">
    <property type="component" value="Unassembled WGS sequence"/>
</dbReference>
<dbReference type="PRINTS" id="PR00507">
    <property type="entry name" value="N12N6MTFRASE"/>
</dbReference>
<dbReference type="InterPro" id="IPR002052">
    <property type="entry name" value="DNA_methylase_N6_adenine_CS"/>
</dbReference>
<dbReference type="InterPro" id="IPR050320">
    <property type="entry name" value="N5-glutamine_MTase"/>
</dbReference>
<dbReference type="Gene3D" id="1.10.8.10">
    <property type="entry name" value="DNA helicase RuvA subunit, C-terminal domain"/>
    <property type="match status" value="1"/>
</dbReference>
<dbReference type="GO" id="GO:0032259">
    <property type="term" value="P:methylation"/>
    <property type="evidence" value="ECO:0007669"/>
    <property type="project" value="UniProtKB-KW"/>
</dbReference>
<comment type="caution">
    <text evidence="5">Lacks conserved residue(s) required for the propagation of feature annotation.</text>
</comment>
<feature type="domain" description="Methyltransferase small" evidence="6">
    <location>
        <begin position="97"/>
        <end position="195"/>
    </location>
</feature>
<evidence type="ECO:0000256" key="2">
    <source>
        <dbReference type="ARBA" id="ARBA00022679"/>
    </source>
</evidence>
<dbReference type="PANTHER" id="PTHR18895">
    <property type="entry name" value="HEMK METHYLTRANSFERASE"/>
    <property type="match status" value="1"/>
</dbReference>
<evidence type="ECO:0000256" key="3">
    <source>
        <dbReference type="ARBA" id="ARBA00022691"/>
    </source>
</evidence>
<protein>
    <recommendedName>
        <fullName evidence="5">Release factor glutamine methyltransferase</fullName>
        <shortName evidence="5">RF MTase</shortName>
        <ecNumber evidence="5">2.1.1.297</ecNumber>
    </recommendedName>
    <alternativeName>
        <fullName evidence="5">N5-glutamine methyltransferase PrmC</fullName>
    </alternativeName>
    <alternativeName>
        <fullName evidence="5">Protein-(glutamine-N5) MTase PrmC</fullName>
    </alternativeName>
    <alternativeName>
        <fullName evidence="5">Protein-glutamine N-methyltransferase PrmC</fullName>
    </alternativeName>
</protein>
<evidence type="ECO:0000313" key="8">
    <source>
        <dbReference type="EMBL" id="KGM96270.1"/>
    </source>
</evidence>
<sequence>MTIGEALKYAYYILKRENIDTYMLDAQLLLQKVLKKDKLFIILNRSETISNNDKEEFIKLINLRKDKMPVKYILGECEFMGLSFTIKEGVLIPRADTEILVEEVIKEIKSKGYTKICDVCCGSGAIGISIGKYIENSIVHCYDISDIAIEVTKENINKFSLEDRVNVRKSDLLTVAKEENKKFDIIVSNPPYIKEEVIPTLMDDVKEYEPYIALCGGVDGLDFYKKITNQSLQLLEDDGLLAFEIGYDQGEEVKELLIKNGFSSVRVINDLAGLNRVAIGKRNKDKTLKDKA</sequence>
<comment type="function">
    <text evidence="5">Methylates the class 1 translation termination release factors RF1/PrfA and RF2/PrfB on the glutamine residue of the universally conserved GGQ motif.</text>
</comment>
<keyword evidence="2 5" id="KW-0808">Transferase</keyword>
<evidence type="ECO:0000256" key="1">
    <source>
        <dbReference type="ARBA" id="ARBA00022603"/>
    </source>
</evidence>
<dbReference type="Pfam" id="PF17827">
    <property type="entry name" value="PrmC_N"/>
    <property type="match status" value="1"/>
</dbReference>
<feature type="binding site" evidence="5">
    <location>
        <position position="189"/>
    </location>
    <ligand>
        <name>S-adenosyl-L-methionine</name>
        <dbReference type="ChEBI" id="CHEBI:59789"/>
    </ligand>
</feature>
<dbReference type="NCBIfam" id="TIGR00536">
    <property type="entry name" value="hemK_fam"/>
    <property type="match status" value="1"/>
</dbReference>
<dbReference type="EMBL" id="JENJ01000025">
    <property type="protein sequence ID" value="KGM96270.1"/>
    <property type="molecule type" value="Genomic_DNA"/>
</dbReference>
<dbReference type="InterPro" id="IPR019874">
    <property type="entry name" value="RF_methyltr_PrmC"/>
</dbReference>
<accession>A0A0A0I9J7</accession>
<dbReference type="EC" id="2.1.1.297" evidence="5"/>
<proteinExistence type="inferred from homology"/>
<dbReference type="CDD" id="cd02440">
    <property type="entry name" value="AdoMet_MTases"/>
    <property type="match status" value="1"/>
</dbReference>
<dbReference type="InterPro" id="IPR029063">
    <property type="entry name" value="SAM-dependent_MTases_sf"/>
</dbReference>
<dbReference type="Pfam" id="PF05175">
    <property type="entry name" value="MTS"/>
    <property type="match status" value="1"/>
</dbReference>
<dbReference type="InterPro" id="IPR004556">
    <property type="entry name" value="HemK-like"/>
</dbReference>
<evidence type="ECO:0000256" key="4">
    <source>
        <dbReference type="ARBA" id="ARBA00048391"/>
    </source>
</evidence>
<dbReference type="GO" id="GO:0003676">
    <property type="term" value="F:nucleic acid binding"/>
    <property type="evidence" value="ECO:0007669"/>
    <property type="project" value="InterPro"/>
</dbReference>
<evidence type="ECO:0000259" key="6">
    <source>
        <dbReference type="Pfam" id="PF05175"/>
    </source>
</evidence>
<keyword evidence="3 5" id="KW-0949">S-adenosyl-L-methionine</keyword>
<evidence type="ECO:0000259" key="7">
    <source>
        <dbReference type="Pfam" id="PF17827"/>
    </source>
</evidence>
<dbReference type="InterPro" id="IPR040758">
    <property type="entry name" value="PrmC_N"/>
</dbReference>
<dbReference type="InterPro" id="IPR007848">
    <property type="entry name" value="Small_mtfrase_dom"/>
</dbReference>
<reference evidence="8 9" key="1">
    <citation type="submission" date="2014-01" db="EMBL/GenBank/DDBJ databases">
        <title>Plasmidome dynamics in the species complex Clostridium novyi sensu lato converts strains of independent lineages into distinctly different pathogens.</title>
        <authorList>
            <person name="Skarin H."/>
            <person name="Segerman B."/>
        </authorList>
    </citation>
    <scope>NUCLEOTIDE SEQUENCE [LARGE SCALE GENOMIC DNA]</scope>
    <source>
        <strain evidence="8 9">4552</strain>
    </source>
</reference>
<evidence type="ECO:0000256" key="5">
    <source>
        <dbReference type="HAMAP-Rule" id="MF_02126"/>
    </source>
</evidence>
<dbReference type="PANTHER" id="PTHR18895:SF74">
    <property type="entry name" value="MTRF1L RELEASE FACTOR GLUTAMINE METHYLTRANSFERASE"/>
    <property type="match status" value="1"/>
</dbReference>
<feature type="domain" description="Release factor glutamine methyltransferase N-terminal" evidence="7">
    <location>
        <begin position="5"/>
        <end position="75"/>
    </location>
</feature>
<dbReference type="Gene3D" id="3.40.50.150">
    <property type="entry name" value="Vaccinia Virus protein VP39"/>
    <property type="match status" value="1"/>
</dbReference>
<feature type="binding site" evidence="5">
    <location>
        <begin position="189"/>
        <end position="192"/>
    </location>
    <ligand>
        <name>substrate</name>
    </ligand>
</feature>
<comment type="similarity">
    <text evidence="5">Belongs to the protein N5-glutamine methyltransferase family. PrmC subfamily.</text>
</comment>
<dbReference type="SUPFAM" id="SSF53335">
    <property type="entry name" value="S-adenosyl-L-methionine-dependent methyltransferases"/>
    <property type="match status" value="1"/>
</dbReference>
<organism evidence="8 9">
    <name type="scientific">Clostridium novyi A str. 4552</name>
    <dbReference type="NCBI Taxonomy" id="1444289"/>
    <lineage>
        <taxon>Bacteria</taxon>
        <taxon>Bacillati</taxon>
        <taxon>Bacillota</taxon>
        <taxon>Clostridia</taxon>
        <taxon>Eubacteriales</taxon>
        <taxon>Clostridiaceae</taxon>
        <taxon>Clostridium</taxon>
    </lineage>
</organism>
<evidence type="ECO:0000313" key="9">
    <source>
        <dbReference type="Proteomes" id="UP000030012"/>
    </source>
</evidence>
<feature type="binding site" evidence="5">
    <location>
        <position position="143"/>
    </location>
    <ligand>
        <name>S-adenosyl-L-methionine</name>
        <dbReference type="ChEBI" id="CHEBI:59789"/>
    </ligand>
</feature>
<dbReference type="GO" id="GO:0102559">
    <property type="term" value="F:peptide chain release factor N(5)-glutamine methyltransferase activity"/>
    <property type="evidence" value="ECO:0007669"/>
    <property type="project" value="UniProtKB-EC"/>
</dbReference>
<dbReference type="RefSeq" id="WP_039255148.1">
    <property type="nucleotide sequence ID" value="NZ_JENJ01000025.1"/>
</dbReference>
<dbReference type="PROSITE" id="PS00092">
    <property type="entry name" value="N6_MTASE"/>
    <property type="match status" value="1"/>
</dbReference>
<dbReference type="OrthoDB" id="9800643at2"/>
<dbReference type="HAMAP" id="MF_02126">
    <property type="entry name" value="RF_methyltr_PrmC"/>
    <property type="match status" value="1"/>
</dbReference>
<dbReference type="NCBIfam" id="TIGR03534">
    <property type="entry name" value="RF_mod_PrmC"/>
    <property type="match status" value="1"/>
</dbReference>
<comment type="caution">
    <text evidence="8">The sequence shown here is derived from an EMBL/GenBank/DDBJ whole genome shotgun (WGS) entry which is preliminary data.</text>
</comment>
<comment type="catalytic activity">
    <reaction evidence="4 5">
        <text>L-glutaminyl-[peptide chain release factor] + S-adenosyl-L-methionine = N(5)-methyl-L-glutaminyl-[peptide chain release factor] + S-adenosyl-L-homocysteine + H(+)</text>
        <dbReference type="Rhea" id="RHEA:42896"/>
        <dbReference type="Rhea" id="RHEA-COMP:10271"/>
        <dbReference type="Rhea" id="RHEA-COMP:10272"/>
        <dbReference type="ChEBI" id="CHEBI:15378"/>
        <dbReference type="ChEBI" id="CHEBI:30011"/>
        <dbReference type="ChEBI" id="CHEBI:57856"/>
        <dbReference type="ChEBI" id="CHEBI:59789"/>
        <dbReference type="ChEBI" id="CHEBI:61891"/>
        <dbReference type="EC" id="2.1.1.297"/>
    </reaction>
</comment>
<name>A0A0A0I9J7_CLONO</name>
<gene>
    <name evidence="5" type="primary">prmC</name>
    <name evidence="8" type="ORF">Z968_07100</name>
</gene>
<dbReference type="AlphaFoldDB" id="A0A0A0I9J7"/>
<keyword evidence="1 5" id="KW-0489">Methyltransferase</keyword>